<feature type="signal peptide" evidence="1">
    <location>
        <begin position="1"/>
        <end position="41"/>
    </location>
</feature>
<evidence type="ECO:0000313" key="4">
    <source>
        <dbReference type="Proteomes" id="UP001477278"/>
    </source>
</evidence>
<dbReference type="Gene3D" id="3.40.50.1820">
    <property type="entry name" value="alpha/beta hydrolase"/>
    <property type="match status" value="1"/>
</dbReference>
<dbReference type="SUPFAM" id="SSF53474">
    <property type="entry name" value="alpha/beta-Hydrolases"/>
    <property type="match status" value="1"/>
</dbReference>
<dbReference type="Pfam" id="PF00561">
    <property type="entry name" value="Abhydrolase_1"/>
    <property type="match status" value="1"/>
</dbReference>
<proteinExistence type="predicted"/>
<gene>
    <name evidence="3" type="ORF">ABHN84_16160</name>
</gene>
<name>A0ABV0FSJ1_9GAMM</name>
<comment type="caution">
    <text evidence="3">The sequence shown here is derived from an EMBL/GenBank/DDBJ whole genome shotgun (WGS) entry which is preliminary data.</text>
</comment>
<accession>A0ABV0FSJ1</accession>
<dbReference type="InterPro" id="IPR000073">
    <property type="entry name" value="AB_hydrolase_1"/>
</dbReference>
<organism evidence="3 4">
    <name type="scientific">Shewanella vesiculosa</name>
    <dbReference type="NCBI Taxonomy" id="518738"/>
    <lineage>
        <taxon>Bacteria</taxon>
        <taxon>Pseudomonadati</taxon>
        <taxon>Pseudomonadota</taxon>
        <taxon>Gammaproteobacteria</taxon>
        <taxon>Alteromonadales</taxon>
        <taxon>Shewanellaceae</taxon>
        <taxon>Shewanella</taxon>
    </lineage>
</organism>
<evidence type="ECO:0000256" key="1">
    <source>
        <dbReference type="SAM" id="SignalP"/>
    </source>
</evidence>
<dbReference type="InterPro" id="IPR029058">
    <property type="entry name" value="AB_hydrolase_fold"/>
</dbReference>
<keyword evidence="1" id="KW-0732">Signal</keyword>
<reference evidence="3 4" key="1">
    <citation type="submission" date="2024-05" db="EMBL/GenBank/DDBJ databases">
        <title>Genome sequencing of Marine Estuary Bacteria, Shewanella vesiculosa and S. baltica, and Pseudomonas syringae.</title>
        <authorList>
            <person name="Gurung A."/>
            <person name="Maclea K.S."/>
        </authorList>
    </citation>
    <scope>NUCLEOTIDE SEQUENCE [LARGE SCALE GENOMIC DNA]</scope>
    <source>
        <strain evidence="3 4">1A</strain>
    </source>
</reference>
<dbReference type="EMBL" id="JBDPZN010000007">
    <property type="protein sequence ID" value="MEO3683811.1"/>
    <property type="molecule type" value="Genomic_DNA"/>
</dbReference>
<feature type="chain" id="PRO_5046199177" evidence="1">
    <location>
        <begin position="42"/>
        <end position="323"/>
    </location>
</feature>
<dbReference type="RefSeq" id="WP_182698284.1">
    <property type="nucleotide sequence ID" value="NZ_JAACRJ010000014.1"/>
</dbReference>
<feature type="domain" description="AB hydrolase-1" evidence="2">
    <location>
        <begin position="46"/>
        <end position="156"/>
    </location>
</feature>
<sequence>MMKTSVLKILIKVSQVKSATLSALFLAGITLLSLAPQQAYAQGTKYPVVLVHGLFGFDDIWGVDYFYRIPQTLRQQGAQVFVASVSPANSSEVRGEQLRTFVQAVLAQTGAKKVNLIGHSHGGPTIRYVASVSPEMVASVTSIGGVNWGSRVADLARGIIPANSNTEYLAQQGINLLAGIISGISGNNGLPTDSIAAMTSLTTRGSIAFNQAYPEGIPSQYCGQGQQRANNGVYYFSWSGTSPLTHVVDPSDYPLSLTSLVFGEPNDGLVSGCSSHLGKVIKDNYKMNHLDEVNQTLGLVSWFETNPETLYRQHLNRLQQLGL</sequence>
<dbReference type="GeneID" id="90571017"/>
<keyword evidence="4" id="KW-1185">Reference proteome</keyword>
<dbReference type="Proteomes" id="UP001477278">
    <property type="component" value="Unassembled WGS sequence"/>
</dbReference>
<evidence type="ECO:0000313" key="3">
    <source>
        <dbReference type="EMBL" id="MEO3683811.1"/>
    </source>
</evidence>
<protein>
    <submittedName>
        <fullName evidence="3">Triacylglycerol lipase</fullName>
    </submittedName>
</protein>
<evidence type="ECO:0000259" key="2">
    <source>
        <dbReference type="Pfam" id="PF00561"/>
    </source>
</evidence>